<evidence type="ECO:0000313" key="4">
    <source>
        <dbReference type="WBParaSite" id="TCNE_0000768101-mRNA-1"/>
    </source>
</evidence>
<dbReference type="AlphaFoldDB" id="A0A183UGR1"/>
<proteinExistence type="predicted"/>
<dbReference type="Proteomes" id="UP000050794">
    <property type="component" value="Unassembled WGS sequence"/>
</dbReference>
<keyword evidence="1" id="KW-0472">Membrane</keyword>
<evidence type="ECO:0000313" key="3">
    <source>
        <dbReference type="Proteomes" id="UP000050794"/>
    </source>
</evidence>
<keyword evidence="1" id="KW-1133">Transmembrane helix</keyword>
<dbReference type="EMBL" id="UYWY01019733">
    <property type="protein sequence ID" value="VDM39002.1"/>
    <property type="molecule type" value="Genomic_DNA"/>
</dbReference>
<feature type="transmembrane region" description="Helical" evidence="1">
    <location>
        <begin position="438"/>
        <end position="460"/>
    </location>
</feature>
<organism evidence="3 4">
    <name type="scientific">Toxocara canis</name>
    <name type="common">Canine roundworm</name>
    <dbReference type="NCBI Taxonomy" id="6265"/>
    <lineage>
        <taxon>Eukaryota</taxon>
        <taxon>Metazoa</taxon>
        <taxon>Ecdysozoa</taxon>
        <taxon>Nematoda</taxon>
        <taxon>Chromadorea</taxon>
        <taxon>Rhabditida</taxon>
        <taxon>Spirurina</taxon>
        <taxon>Ascaridomorpha</taxon>
        <taxon>Ascaridoidea</taxon>
        <taxon>Toxocaridae</taxon>
        <taxon>Toxocara</taxon>
    </lineage>
</organism>
<protein>
    <submittedName>
        <fullName evidence="2 4">Uncharacterized protein</fullName>
    </submittedName>
</protein>
<dbReference type="WBParaSite" id="TCNE_0000768101-mRNA-1">
    <property type="protein sequence ID" value="TCNE_0000768101-mRNA-1"/>
    <property type="gene ID" value="TCNE_0000768101"/>
</dbReference>
<accession>A0A183UGR1</accession>
<sequence length="524" mass="59927">MLKVVVFHHAKEIADYQRERLSKIDEEAQTIDLSTHLLKFTADRRAWLNARKSMHDYEKLQHKIRKTVPFKRSSAARLVILPGVTVADLCNELIDFPAWIGYHFYFMRVCNKSGVNIVYDDINYAVKENNKLRHLRVKLSRYSYTPQAVTASDSKKVFSGGRVTLDHFPLSSRPPSIASESGVSTITKMSTATTSPNSWRNDWTMQATHDDYDHRLTETTIANPRETRAVGAEQFAIRLNNEINSRLSLVVADMDTVATTLNLNNRMDPRVVCVCEFESPRVMLETIGDLKWLHNAEKRIAEIIATPSPTADDKKDLQVKLRNAYNIPTKIFQAQEGTIFPGRASKNHLFINESWRRTIDANRLPANVINVLKLLVTIGSNSHFLEGFRLLFVTDRHSWLLDSDYSNITLVSRCDKLCKTRITDFFHRFYLSDRQTNLLAIGTLALFLFLFIFFCIIFILKPNSLEDADIGYCPASAFGFDTDDPQQVSTMRETYDIRTATYSMDPAMTTNHFFMSSDNAVGYL</sequence>
<reference evidence="2 3" key="2">
    <citation type="submission" date="2018-11" db="EMBL/GenBank/DDBJ databases">
        <authorList>
            <consortium name="Pathogen Informatics"/>
        </authorList>
    </citation>
    <scope>NUCLEOTIDE SEQUENCE [LARGE SCALE GENOMIC DNA]</scope>
</reference>
<keyword evidence="1" id="KW-0812">Transmembrane</keyword>
<evidence type="ECO:0000256" key="1">
    <source>
        <dbReference type="SAM" id="Phobius"/>
    </source>
</evidence>
<evidence type="ECO:0000313" key="2">
    <source>
        <dbReference type="EMBL" id="VDM39002.1"/>
    </source>
</evidence>
<gene>
    <name evidence="2" type="ORF">TCNE_LOCUS7681</name>
</gene>
<name>A0A183UGR1_TOXCA</name>
<keyword evidence="3" id="KW-1185">Reference proteome</keyword>
<reference evidence="4" key="1">
    <citation type="submission" date="2016-06" db="UniProtKB">
        <authorList>
            <consortium name="WormBaseParasite"/>
        </authorList>
    </citation>
    <scope>IDENTIFICATION</scope>
</reference>